<proteinExistence type="predicted"/>
<comment type="caution">
    <text evidence="2">The sequence shown here is derived from an EMBL/GenBank/DDBJ whole genome shotgun (WGS) entry which is preliminary data.</text>
</comment>
<dbReference type="Pfam" id="PF12697">
    <property type="entry name" value="Abhydrolase_6"/>
    <property type="match status" value="1"/>
</dbReference>
<protein>
    <recommendedName>
        <fullName evidence="1">AB hydrolase-1 domain-containing protein</fullName>
    </recommendedName>
</protein>
<dbReference type="AlphaFoldDB" id="A0A6G0XCL7"/>
<dbReference type="PANTHER" id="PTHR43798:SF33">
    <property type="entry name" value="HYDROLASE, PUTATIVE (AFU_ORTHOLOGUE AFUA_2G14860)-RELATED"/>
    <property type="match status" value="1"/>
</dbReference>
<dbReference type="InterPro" id="IPR029058">
    <property type="entry name" value="AB_hydrolase_fold"/>
</dbReference>
<sequence length="131" mass="13862">MAAAKVLDKMTLSNGHNLWFAMYGAADALKTYILIHGSPGNHKGFKHLSPLLVHNVNVISLDLPGSGLTSPAAAGGIKLTEERIVEATSDFVRTLASQNPRRQFILVGHSFGGATAMQVAARGQLESLKGL</sequence>
<name>A0A6G0XCL7_9STRA</name>
<evidence type="ECO:0000259" key="1">
    <source>
        <dbReference type="Pfam" id="PF12697"/>
    </source>
</evidence>
<gene>
    <name evidence="2" type="ORF">Ae201684_005949</name>
</gene>
<dbReference type="Proteomes" id="UP000481153">
    <property type="component" value="Unassembled WGS sequence"/>
</dbReference>
<dbReference type="InterPro" id="IPR000073">
    <property type="entry name" value="AB_hydrolase_1"/>
</dbReference>
<dbReference type="VEuPathDB" id="FungiDB:AeMF1_017953"/>
<accession>A0A6G0XCL7</accession>
<dbReference type="EMBL" id="VJMJ01000079">
    <property type="protein sequence ID" value="KAF0737953.1"/>
    <property type="molecule type" value="Genomic_DNA"/>
</dbReference>
<evidence type="ECO:0000313" key="3">
    <source>
        <dbReference type="Proteomes" id="UP000481153"/>
    </source>
</evidence>
<keyword evidence="3" id="KW-1185">Reference proteome</keyword>
<reference evidence="2 3" key="1">
    <citation type="submission" date="2019-07" db="EMBL/GenBank/DDBJ databases">
        <title>Genomics analysis of Aphanomyces spp. identifies a new class of oomycete effector associated with host adaptation.</title>
        <authorList>
            <person name="Gaulin E."/>
        </authorList>
    </citation>
    <scope>NUCLEOTIDE SEQUENCE [LARGE SCALE GENOMIC DNA]</scope>
    <source>
        <strain evidence="2 3">ATCC 201684</strain>
    </source>
</reference>
<dbReference type="GO" id="GO:0016020">
    <property type="term" value="C:membrane"/>
    <property type="evidence" value="ECO:0007669"/>
    <property type="project" value="TreeGrafter"/>
</dbReference>
<dbReference type="SUPFAM" id="SSF53474">
    <property type="entry name" value="alpha/beta-Hydrolases"/>
    <property type="match status" value="1"/>
</dbReference>
<feature type="domain" description="AB hydrolase-1" evidence="1">
    <location>
        <begin position="33"/>
        <end position="120"/>
    </location>
</feature>
<organism evidence="2 3">
    <name type="scientific">Aphanomyces euteiches</name>
    <dbReference type="NCBI Taxonomy" id="100861"/>
    <lineage>
        <taxon>Eukaryota</taxon>
        <taxon>Sar</taxon>
        <taxon>Stramenopiles</taxon>
        <taxon>Oomycota</taxon>
        <taxon>Saprolegniomycetes</taxon>
        <taxon>Saprolegniales</taxon>
        <taxon>Verrucalvaceae</taxon>
        <taxon>Aphanomyces</taxon>
    </lineage>
</organism>
<dbReference type="PRINTS" id="PR00111">
    <property type="entry name" value="ABHYDROLASE"/>
</dbReference>
<dbReference type="InterPro" id="IPR050266">
    <property type="entry name" value="AB_hydrolase_sf"/>
</dbReference>
<evidence type="ECO:0000313" key="2">
    <source>
        <dbReference type="EMBL" id="KAF0737953.1"/>
    </source>
</evidence>
<dbReference type="Gene3D" id="3.40.50.1820">
    <property type="entry name" value="alpha/beta hydrolase"/>
    <property type="match status" value="1"/>
</dbReference>
<dbReference type="PANTHER" id="PTHR43798">
    <property type="entry name" value="MONOACYLGLYCEROL LIPASE"/>
    <property type="match status" value="1"/>
</dbReference>